<dbReference type="EMBL" id="MGIT01000004">
    <property type="protein sequence ID" value="OGM92634.1"/>
    <property type="molecule type" value="Genomic_DNA"/>
</dbReference>
<proteinExistence type="predicted"/>
<gene>
    <name evidence="2" type="ORF">A2372_04305</name>
</gene>
<reference evidence="2 3" key="1">
    <citation type="journal article" date="2016" name="Nat. Commun.">
        <title>Thousands of microbial genomes shed light on interconnected biogeochemical processes in an aquifer system.</title>
        <authorList>
            <person name="Anantharaman K."/>
            <person name="Brown C.T."/>
            <person name="Hug L.A."/>
            <person name="Sharon I."/>
            <person name="Castelle C.J."/>
            <person name="Probst A.J."/>
            <person name="Thomas B.C."/>
            <person name="Singh A."/>
            <person name="Wilkins M.J."/>
            <person name="Karaoz U."/>
            <person name="Brodie E.L."/>
            <person name="Williams K.H."/>
            <person name="Hubbard S.S."/>
            <person name="Banfield J.F."/>
        </authorList>
    </citation>
    <scope>NUCLEOTIDE SEQUENCE [LARGE SCALE GENOMIC DNA]</scope>
</reference>
<name>A0A1F8DVM0_9BACT</name>
<evidence type="ECO:0000313" key="2">
    <source>
        <dbReference type="EMBL" id="OGM92634.1"/>
    </source>
</evidence>
<keyword evidence="1" id="KW-0812">Transmembrane</keyword>
<organism evidence="2 3">
    <name type="scientific">Candidatus Wolfebacteria bacterium RIFOXYB1_FULL_54_12</name>
    <dbReference type="NCBI Taxonomy" id="1802559"/>
    <lineage>
        <taxon>Bacteria</taxon>
        <taxon>Candidatus Wolfeibacteriota</taxon>
    </lineage>
</organism>
<sequence>MVQIAFGVVMAAVLAAIGGIIVVLFHNAKDRAKAKNQNISAHDVEGAVAAKYICYPRAKASAPVIRVPENRWEAVRKSGECELMLDIFCNDGCIFAERVSSGIFDALKVGSRMTVSYALNERTRERSCDRIKRHT</sequence>
<evidence type="ECO:0000256" key="1">
    <source>
        <dbReference type="SAM" id="Phobius"/>
    </source>
</evidence>
<keyword evidence="1" id="KW-1133">Transmembrane helix</keyword>
<protein>
    <submittedName>
        <fullName evidence="2">Uncharacterized protein</fullName>
    </submittedName>
</protein>
<dbReference type="AlphaFoldDB" id="A0A1F8DVM0"/>
<evidence type="ECO:0000313" key="3">
    <source>
        <dbReference type="Proteomes" id="UP000176422"/>
    </source>
</evidence>
<feature type="transmembrane region" description="Helical" evidence="1">
    <location>
        <begin position="6"/>
        <end position="25"/>
    </location>
</feature>
<accession>A0A1F8DVM0</accession>
<keyword evidence="1" id="KW-0472">Membrane</keyword>
<comment type="caution">
    <text evidence="2">The sequence shown here is derived from an EMBL/GenBank/DDBJ whole genome shotgun (WGS) entry which is preliminary data.</text>
</comment>
<dbReference type="Proteomes" id="UP000176422">
    <property type="component" value="Unassembled WGS sequence"/>
</dbReference>